<dbReference type="GO" id="GO:0008270">
    <property type="term" value="F:zinc ion binding"/>
    <property type="evidence" value="ECO:0007669"/>
    <property type="project" value="InterPro"/>
</dbReference>
<dbReference type="PANTHER" id="PTHR43880:SF2">
    <property type="entry name" value="ALL-TRANS-RETINOL DEHYDROGENASE [NAD(+)] ADH7"/>
    <property type="match status" value="1"/>
</dbReference>
<name>A0A2J8MAS0_PANTR</name>
<feature type="domain" description="Alcohol dehydrogenase-like N-terminal" evidence="4">
    <location>
        <begin position="3"/>
        <end position="105"/>
    </location>
</feature>
<dbReference type="Gene3D" id="3.90.180.10">
    <property type="entry name" value="Medium-chain alcohol dehydrogenases, catalytic domain"/>
    <property type="match status" value="1"/>
</dbReference>
<keyword evidence="2" id="KW-0862">Zinc</keyword>
<dbReference type="Pfam" id="PF08240">
    <property type="entry name" value="ADH_N"/>
    <property type="match status" value="1"/>
</dbReference>
<dbReference type="InterPro" id="IPR002328">
    <property type="entry name" value="ADH_Zn_CS"/>
</dbReference>
<comment type="caution">
    <text evidence="5">The sequence shown here is derived from an EMBL/GenBank/DDBJ whole genome shotgun (WGS) entry which is preliminary data.</text>
</comment>
<organism evidence="5 6">
    <name type="scientific">Pan troglodytes</name>
    <name type="common">Chimpanzee</name>
    <dbReference type="NCBI Taxonomy" id="9598"/>
    <lineage>
        <taxon>Eukaryota</taxon>
        <taxon>Metazoa</taxon>
        <taxon>Chordata</taxon>
        <taxon>Craniata</taxon>
        <taxon>Vertebrata</taxon>
        <taxon>Euteleostomi</taxon>
        <taxon>Mammalia</taxon>
        <taxon>Eutheria</taxon>
        <taxon>Euarchontoglires</taxon>
        <taxon>Primates</taxon>
        <taxon>Haplorrhini</taxon>
        <taxon>Catarrhini</taxon>
        <taxon>Hominidae</taxon>
        <taxon>Pan</taxon>
    </lineage>
</organism>
<evidence type="ECO:0000313" key="6">
    <source>
        <dbReference type="Proteomes" id="UP000236370"/>
    </source>
</evidence>
<dbReference type="PROSITE" id="PS00059">
    <property type="entry name" value="ADH_ZINC"/>
    <property type="match status" value="1"/>
</dbReference>
<evidence type="ECO:0000313" key="5">
    <source>
        <dbReference type="EMBL" id="PNI56610.1"/>
    </source>
</evidence>
<dbReference type="Proteomes" id="UP000236370">
    <property type="component" value="Unassembled WGS sequence"/>
</dbReference>
<keyword evidence="1" id="KW-0479">Metal-binding</keyword>
<proteinExistence type="predicted"/>
<dbReference type="SUPFAM" id="SSF50129">
    <property type="entry name" value="GroES-like"/>
    <property type="match status" value="1"/>
</dbReference>
<dbReference type="GO" id="GO:0016491">
    <property type="term" value="F:oxidoreductase activity"/>
    <property type="evidence" value="ECO:0007669"/>
    <property type="project" value="UniProtKB-KW"/>
</dbReference>
<accession>A0A2J8MAS0</accession>
<dbReference type="InterPro" id="IPR011032">
    <property type="entry name" value="GroES-like_sf"/>
</dbReference>
<feature type="non-terminal residue" evidence="5">
    <location>
        <position position="108"/>
    </location>
</feature>
<protein>
    <submittedName>
        <fullName evidence="5">ADH7 isoform 6</fullName>
    </submittedName>
</protein>
<evidence type="ECO:0000256" key="1">
    <source>
        <dbReference type="ARBA" id="ARBA00022723"/>
    </source>
</evidence>
<keyword evidence="3" id="KW-0560">Oxidoreductase</keyword>
<gene>
    <name evidence="5" type="ORF">CK820_G0022203</name>
</gene>
<reference evidence="5 6" key="1">
    <citation type="submission" date="2017-12" db="EMBL/GenBank/DDBJ databases">
        <title>High-resolution comparative analysis of great ape genomes.</title>
        <authorList>
            <person name="Pollen A."/>
            <person name="Hastie A."/>
            <person name="Hormozdiari F."/>
            <person name="Dougherty M."/>
            <person name="Liu R."/>
            <person name="Chaisson M."/>
            <person name="Hoppe E."/>
            <person name="Hill C."/>
            <person name="Pang A."/>
            <person name="Hillier L."/>
            <person name="Baker C."/>
            <person name="Armstrong J."/>
            <person name="Shendure J."/>
            <person name="Paten B."/>
            <person name="Wilson R."/>
            <person name="Chao H."/>
            <person name="Schneider V."/>
            <person name="Ventura M."/>
            <person name="Kronenberg Z."/>
            <person name="Murali S."/>
            <person name="Gordon D."/>
            <person name="Cantsilieris S."/>
            <person name="Munson K."/>
            <person name="Nelson B."/>
            <person name="Raja A."/>
            <person name="Underwood J."/>
            <person name="Diekhans M."/>
            <person name="Fiddes I."/>
            <person name="Haussler D."/>
            <person name="Eichler E."/>
        </authorList>
    </citation>
    <scope>NUCLEOTIDE SEQUENCE [LARGE SCALE GENOMIC DNA]</scope>
    <source>
        <strain evidence="5">Yerkes chimp pedigree #C0471</strain>
    </source>
</reference>
<dbReference type="PANTHER" id="PTHR43880">
    <property type="entry name" value="ALCOHOL DEHYDROGENASE"/>
    <property type="match status" value="1"/>
</dbReference>
<evidence type="ECO:0000259" key="4">
    <source>
        <dbReference type="Pfam" id="PF08240"/>
    </source>
</evidence>
<dbReference type="EMBL" id="NBAG03000262">
    <property type="protein sequence ID" value="PNI56610.1"/>
    <property type="molecule type" value="Genomic_DNA"/>
</dbReference>
<sequence length="108" mass="11567">MVSKFPVIVGHEATGIVESIGEGVTTVKPGDKVIPLFLPQCRECNACRNPDGNLCIRSDITGRGVLADGTTRFTCKGKPVHHFMNTSTFTEYTVVDESSVAKIDDAAP</sequence>
<evidence type="ECO:0000256" key="2">
    <source>
        <dbReference type="ARBA" id="ARBA00022833"/>
    </source>
</evidence>
<dbReference type="AlphaFoldDB" id="A0A2J8MAS0"/>
<evidence type="ECO:0000256" key="3">
    <source>
        <dbReference type="ARBA" id="ARBA00023002"/>
    </source>
</evidence>
<dbReference type="InterPro" id="IPR013154">
    <property type="entry name" value="ADH-like_N"/>
</dbReference>